<keyword evidence="4" id="KW-1185">Reference proteome</keyword>
<proteinExistence type="inferred from homology"/>
<accession>A0ABP7VMM7</accession>
<dbReference type="InterPro" id="IPR008979">
    <property type="entry name" value="Galactose-bd-like_sf"/>
</dbReference>
<dbReference type="RefSeq" id="WP_344816034.1">
    <property type="nucleotide sequence ID" value="NZ_BAABCT010000003.1"/>
</dbReference>
<organism evidence="3 4">
    <name type="scientific">Flavobacterium cheonanense</name>
    <dbReference type="NCBI Taxonomy" id="706183"/>
    <lineage>
        <taxon>Bacteria</taxon>
        <taxon>Pseudomonadati</taxon>
        <taxon>Bacteroidota</taxon>
        <taxon>Flavobacteriia</taxon>
        <taxon>Flavobacteriales</taxon>
        <taxon>Flavobacteriaceae</taxon>
        <taxon>Flavobacterium</taxon>
    </lineage>
</organism>
<dbReference type="Pfam" id="PF08547">
    <property type="entry name" value="CIA30"/>
    <property type="match status" value="1"/>
</dbReference>
<dbReference type="SUPFAM" id="SSF49785">
    <property type="entry name" value="Galactose-binding domain-like"/>
    <property type="match status" value="1"/>
</dbReference>
<dbReference type="PANTHER" id="PTHR13194">
    <property type="entry name" value="COMPLEX I INTERMEDIATE-ASSOCIATED PROTEIN 30"/>
    <property type="match status" value="1"/>
</dbReference>
<dbReference type="PANTHER" id="PTHR13194:SF19">
    <property type="entry name" value="NAD(P)-BINDING ROSSMANN-FOLD SUPERFAMILY PROTEIN"/>
    <property type="match status" value="1"/>
</dbReference>
<evidence type="ECO:0000313" key="4">
    <source>
        <dbReference type="Proteomes" id="UP001500367"/>
    </source>
</evidence>
<evidence type="ECO:0000259" key="2">
    <source>
        <dbReference type="Pfam" id="PF08547"/>
    </source>
</evidence>
<evidence type="ECO:0000313" key="3">
    <source>
        <dbReference type="EMBL" id="GAA4070076.1"/>
    </source>
</evidence>
<reference evidence="4" key="1">
    <citation type="journal article" date="2019" name="Int. J. Syst. Evol. Microbiol.">
        <title>The Global Catalogue of Microorganisms (GCM) 10K type strain sequencing project: providing services to taxonomists for standard genome sequencing and annotation.</title>
        <authorList>
            <consortium name="The Broad Institute Genomics Platform"/>
            <consortium name="The Broad Institute Genome Sequencing Center for Infectious Disease"/>
            <person name="Wu L."/>
            <person name="Ma J."/>
        </authorList>
    </citation>
    <scope>NUCLEOTIDE SEQUENCE [LARGE SCALE GENOMIC DNA]</scope>
    <source>
        <strain evidence="4">JCM 17069</strain>
    </source>
</reference>
<name>A0ABP7VMM7_9FLAO</name>
<evidence type="ECO:0000256" key="1">
    <source>
        <dbReference type="ARBA" id="ARBA00007884"/>
    </source>
</evidence>
<comment type="caution">
    <text evidence="3">The sequence shown here is derived from an EMBL/GenBank/DDBJ whole genome shotgun (WGS) entry which is preliminary data.</text>
</comment>
<dbReference type="InterPro" id="IPR013857">
    <property type="entry name" value="NADH-UbQ_OxRdtase-assoc_prot30"/>
</dbReference>
<protein>
    <submittedName>
        <fullName evidence="3">CIA30 family protein</fullName>
    </submittedName>
</protein>
<gene>
    <name evidence="3" type="ORF">GCM10022389_14050</name>
</gene>
<dbReference type="EMBL" id="BAABCT010000003">
    <property type="protein sequence ID" value="GAA4070076.1"/>
    <property type="molecule type" value="Genomic_DNA"/>
</dbReference>
<feature type="domain" description="NADH:ubiquinone oxidoreductase intermediate-associated protein 30" evidence="2">
    <location>
        <begin position="17"/>
        <end position="167"/>
    </location>
</feature>
<dbReference type="InterPro" id="IPR039131">
    <property type="entry name" value="NDUFAF1"/>
</dbReference>
<dbReference type="Proteomes" id="UP001500367">
    <property type="component" value="Unassembled WGS sequence"/>
</dbReference>
<comment type="similarity">
    <text evidence="1">Belongs to the CIA30 family.</text>
</comment>
<sequence>MQIILLFSILLNPILLFDFSKGSNLSSWKVVDDGVMGGVSSSDFFLDSNGNGTFKGTVSTDNNGGFCSVRHFFNPIKLTDKSVFKIRLKGDGKKYQFRVKKSESDYYSYIYEFQTLTEWETIEIPVNKLYASFRGRTLQLPNYDGQSLEEIAFLIGNKRNENFELLIDKIEVE</sequence>